<evidence type="ECO:0000256" key="2">
    <source>
        <dbReference type="ARBA" id="ARBA00023235"/>
    </source>
</evidence>
<feature type="domain" description="RNA-binding S4" evidence="6">
    <location>
        <begin position="144"/>
        <end position="200"/>
    </location>
</feature>
<evidence type="ECO:0000256" key="1">
    <source>
        <dbReference type="ARBA" id="ARBA00010876"/>
    </source>
</evidence>
<keyword evidence="4" id="KW-0694">RNA-binding</keyword>
<evidence type="ECO:0000256" key="3">
    <source>
        <dbReference type="PIRSR" id="PIRSR606225-1"/>
    </source>
</evidence>
<dbReference type="EMBL" id="FN649727">
    <property type="protein sequence ID" value="CBJ31789.1"/>
    <property type="molecule type" value="Genomic_DNA"/>
</dbReference>
<dbReference type="GO" id="GO:0000455">
    <property type="term" value="P:enzyme-directed rRNA pseudouridine synthesis"/>
    <property type="evidence" value="ECO:0007669"/>
    <property type="project" value="TreeGrafter"/>
</dbReference>
<dbReference type="Gene3D" id="3.30.2350.10">
    <property type="entry name" value="Pseudouridine synthase"/>
    <property type="match status" value="1"/>
</dbReference>
<dbReference type="OrthoDB" id="206519at2759"/>
<comment type="similarity">
    <text evidence="1">Belongs to the pseudouridine synthase RluA family.</text>
</comment>
<dbReference type="PANTHER" id="PTHR21600:SF44">
    <property type="entry name" value="RIBOSOMAL LARGE SUBUNIT PSEUDOURIDINE SYNTHASE D"/>
    <property type="match status" value="1"/>
</dbReference>
<evidence type="ECO:0000313" key="7">
    <source>
        <dbReference type="EMBL" id="CBJ31789.1"/>
    </source>
</evidence>
<evidence type="ECO:0000256" key="5">
    <source>
        <dbReference type="SAM" id="MobiDB-lite"/>
    </source>
</evidence>
<reference evidence="7 8" key="1">
    <citation type="journal article" date="2010" name="Nature">
        <title>The Ectocarpus genome and the independent evolution of multicellularity in brown algae.</title>
        <authorList>
            <person name="Cock J.M."/>
            <person name="Sterck L."/>
            <person name="Rouze P."/>
            <person name="Scornet D."/>
            <person name="Allen A.E."/>
            <person name="Amoutzias G."/>
            <person name="Anthouard V."/>
            <person name="Artiguenave F."/>
            <person name="Aury J.M."/>
            <person name="Badger J.H."/>
            <person name="Beszteri B."/>
            <person name="Billiau K."/>
            <person name="Bonnet E."/>
            <person name="Bothwell J.H."/>
            <person name="Bowler C."/>
            <person name="Boyen C."/>
            <person name="Brownlee C."/>
            <person name="Carrano C.J."/>
            <person name="Charrier B."/>
            <person name="Cho G.Y."/>
            <person name="Coelho S.M."/>
            <person name="Collen J."/>
            <person name="Corre E."/>
            <person name="Da Silva C."/>
            <person name="Delage L."/>
            <person name="Delaroque N."/>
            <person name="Dittami S.M."/>
            <person name="Doulbeau S."/>
            <person name="Elias M."/>
            <person name="Farnham G."/>
            <person name="Gachon C.M."/>
            <person name="Gschloessl B."/>
            <person name="Heesch S."/>
            <person name="Jabbari K."/>
            <person name="Jubin C."/>
            <person name="Kawai H."/>
            <person name="Kimura K."/>
            <person name="Kloareg B."/>
            <person name="Kupper F.C."/>
            <person name="Lang D."/>
            <person name="Le Bail A."/>
            <person name="Leblanc C."/>
            <person name="Lerouge P."/>
            <person name="Lohr M."/>
            <person name="Lopez P.J."/>
            <person name="Martens C."/>
            <person name="Maumus F."/>
            <person name="Michel G."/>
            <person name="Miranda-Saavedra D."/>
            <person name="Morales J."/>
            <person name="Moreau H."/>
            <person name="Motomura T."/>
            <person name="Nagasato C."/>
            <person name="Napoli C.A."/>
            <person name="Nelson D.R."/>
            <person name="Nyvall-Collen P."/>
            <person name="Peters A.F."/>
            <person name="Pommier C."/>
            <person name="Potin P."/>
            <person name="Poulain J."/>
            <person name="Quesneville H."/>
            <person name="Read B."/>
            <person name="Rensing S.A."/>
            <person name="Ritter A."/>
            <person name="Rousvoal S."/>
            <person name="Samanta M."/>
            <person name="Samson G."/>
            <person name="Schroeder D.C."/>
            <person name="Segurens B."/>
            <person name="Strittmatter M."/>
            <person name="Tonon T."/>
            <person name="Tregear J.W."/>
            <person name="Valentin K."/>
            <person name="von Dassow P."/>
            <person name="Yamagishi T."/>
            <person name="Van de Peer Y."/>
            <person name="Wincker P."/>
        </authorList>
    </citation>
    <scope>NUCLEOTIDE SEQUENCE [LARGE SCALE GENOMIC DNA]</scope>
    <source>
        <strain evidence="8">Ec32 / CCAP1310/4</strain>
    </source>
</reference>
<dbReference type="InterPro" id="IPR006225">
    <property type="entry name" value="PsdUridine_synth_RluC/D"/>
</dbReference>
<feature type="compositionally biased region" description="Low complexity" evidence="5">
    <location>
        <begin position="497"/>
        <end position="510"/>
    </location>
</feature>
<dbReference type="EMBL" id="FN648467">
    <property type="protein sequence ID" value="CBJ31789.1"/>
    <property type="molecule type" value="Genomic_DNA"/>
</dbReference>
<dbReference type="PANTHER" id="PTHR21600">
    <property type="entry name" value="MITOCHONDRIAL RNA PSEUDOURIDINE SYNTHASE"/>
    <property type="match status" value="1"/>
</dbReference>
<dbReference type="InterPro" id="IPR002942">
    <property type="entry name" value="S4_RNA-bd"/>
</dbReference>
<dbReference type="InterPro" id="IPR006224">
    <property type="entry name" value="PsdUridine_synth_RluA-like_CS"/>
</dbReference>
<dbReference type="GO" id="GO:0003723">
    <property type="term" value="F:RNA binding"/>
    <property type="evidence" value="ECO:0007669"/>
    <property type="project" value="UniProtKB-KW"/>
</dbReference>
<dbReference type="GO" id="GO:0009982">
    <property type="term" value="F:pseudouridine synthase activity"/>
    <property type="evidence" value="ECO:0007669"/>
    <property type="project" value="InterPro"/>
</dbReference>
<dbReference type="AlphaFoldDB" id="D7FUY3"/>
<feature type="compositionally biased region" description="Low complexity" evidence="5">
    <location>
        <begin position="97"/>
        <end position="106"/>
    </location>
</feature>
<dbReference type="STRING" id="2880.D7FUY3"/>
<evidence type="ECO:0000313" key="8">
    <source>
        <dbReference type="Proteomes" id="UP000002630"/>
    </source>
</evidence>
<dbReference type="Pfam" id="PF00849">
    <property type="entry name" value="PseudoU_synth_2"/>
    <property type="match status" value="1"/>
</dbReference>
<dbReference type="PROSITE" id="PS01129">
    <property type="entry name" value="PSI_RLU"/>
    <property type="match status" value="1"/>
</dbReference>
<dbReference type="EC" id="5.4.99.-" evidence="7"/>
<accession>D7FUY3</accession>
<evidence type="ECO:0000256" key="4">
    <source>
        <dbReference type="PROSITE-ProRule" id="PRU00182"/>
    </source>
</evidence>
<dbReference type="Proteomes" id="UP000002630">
    <property type="component" value="Linkage Group LG02"/>
</dbReference>
<dbReference type="SUPFAM" id="SSF55174">
    <property type="entry name" value="Alpha-L RNA-binding motif"/>
    <property type="match status" value="1"/>
</dbReference>
<keyword evidence="2 7" id="KW-0413">Isomerase</keyword>
<organism evidence="7 8">
    <name type="scientific">Ectocarpus siliculosus</name>
    <name type="common">Brown alga</name>
    <name type="synonym">Conferva siliculosa</name>
    <dbReference type="NCBI Taxonomy" id="2880"/>
    <lineage>
        <taxon>Eukaryota</taxon>
        <taxon>Sar</taxon>
        <taxon>Stramenopiles</taxon>
        <taxon>Ochrophyta</taxon>
        <taxon>PX clade</taxon>
        <taxon>Phaeophyceae</taxon>
        <taxon>Ectocarpales</taxon>
        <taxon>Ectocarpaceae</taxon>
        <taxon>Ectocarpus</taxon>
    </lineage>
</organism>
<sequence length="541" mass="58375">MKWPLAAVLVGTARSPATGFHVNPIPVRSTTTVAAAAGVEQSSRITAYRYSRPSRHRVAAARALAAAGLGGAADGVESSLQHLTQPGDEDEDEDEGAFFSAEESLPPTTPPAPARAAPAQPAATEDDNTNAVISTVVSDEDNKAPIDWVLSRRLPQHSRRFYRKALEAGDVKVDGRKVKRFIRVKRGARISVDLGRQQQQQGASAVAAATTTPPPNLVFPQRLPRLRVVFEDDHLFVAMKPAGMICQPCAAAPRGTVLHGLMYHMVQSGQLEEGSDITAAAANTLSQGIVQRLDKQTSGIMVVAKTLAASSKLSALFRKGKVKKQYLAVCHGDPGFDSVVDAPLYRRSSGKVGAVEPWEAEAFRAKEAQTRVRNVATARGLSLCRADILTGRMHQVRVHLKWIGCPIVGDREYGDPEANFRVSKRSAHRVEAQRPLLHSVSLEFIHPFTNKPMSFKAPMPPDMWETAQNILRVSGTPEQQEAFGKLQELRQSQADEAAPLGGRGAPRMAAGGRGGKKRPGNRSKGARAAFEAVAKSEIFEQ</sequence>
<dbReference type="CDD" id="cd02869">
    <property type="entry name" value="PseudoU_synth_RluA_like"/>
    <property type="match status" value="1"/>
</dbReference>
<proteinExistence type="inferred from homology"/>
<evidence type="ECO:0000259" key="6">
    <source>
        <dbReference type="SMART" id="SM00363"/>
    </source>
</evidence>
<dbReference type="InParanoid" id="D7FUY3"/>
<dbReference type="PROSITE" id="PS50889">
    <property type="entry name" value="S4"/>
    <property type="match status" value="1"/>
</dbReference>
<dbReference type="Gene3D" id="3.10.290.10">
    <property type="entry name" value="RNA-binding S4 domain"/>
    <property type="match status" value="1"/>
</dbReference>
<dbReference type="Pfam" id="PF01479">
    <property type="entry name" value="S4"/>
    <property type="match status" value="1"/>
</dbReference>
<dbReference type="OMA" id="IAQWEAN"/>
<feature type="compositionally biased region" description="Low complexity" evidence="5">
    <location>
        <begin position="114"/>
        <end position="123"/>
    </location>
</feature>
<feature type="compositionally biased region" description="Basic residues" evidence="5">
    <location>
        <begin position="514"/>
        <end position="525"/>
    </location>
</feature>
<dbReference type="CDD" id="cd00165">
    <property type="entry name" value="S4"/>
    <property type="match status" value="1"/>
</dbReference>
<keyword evidence="8" id="KW-1185">Reference proteome</keyword>
<dbReference type="SUPFAM" id="SSF55120">
    <property type="entry name" value="Pseudouridine synthase"/>
    <property type="match status" value="1"/>
</dbReference>
<dbReference type="NCBIfam" id="TIGR00005">
    <property type="entry name" value="rluA_subfam"/>
    <property type="match status" value="1"/>
</dbReference>
<dbReference type="eggNOG" id="KOG1919">
    <property type="taxonomic scope" value="Eukaryota"/>
</dbReference>
<feature type="region of interest" description="Disordered" evidence="5">
    <location>
        <begin position="494"/>
        <end position="529"/>
    </location>
</feature>
<dbReference type="InterPro" id="IPR020103">
    <property type="entry name" value="PsdUridine_synth_cat_dom_sf"/>
</dbReference>
<feature type="region of interest" description="Disordered" evidence="5">
    <location>
        <begin position="76"/>
        <end position="128"/>
    </location>
</feature>
<gene>
    <name evidence="7" type="ORF">Esi_0282_0015</name>
</gene>
<name>D7FUY3_ECTSI</name>
<dbReference type="SMART" id="SM00363">
    <property type="entry name" value="S4"/>
    <property type="match status" value="1"/>
</dbReference>
<dbReference type="InterPro" id="IPR050188">
    <property type="entry name" value="RluA_PseudoU_synthase"/>
</dbReference>
<dbReference type="InterPro" id="IPR036986">
    <property type="entry name" value="S4_RNA-bd_sf"/>
</dbReference>
<feature type="compositionally biased region" description="Acidic residues" evidence="5">
    <location>
        <begin position="87"/>
        <end position="96"/>
    </location>
</feature>
<protein>
    <submittedName>
        <fullName evidence="7">Pseudouridine synthase</fullName>
        <ecNumber evidence="7">5.4.99.-</ecNumber>
    </submittedName>
</protein>
<feature type="active site" evidence="3">
    <location>
        <position position="294"/>
    </location>
</feature>
<dbReference type="InterPro" id="IPR006145">
    <property type="entry name" value="PsdUridine_synth_RsuA/RluA"/>
</dbReference>